<proteinExistence type="predicted"/>
<evidence type="ECO:0000313" key="2">
    <source>
        <dbReference type="Proteomes" id="UP000035642"/>
    </source>
</evidence>
<keyword evidence="2" id="KW-1185">Reference proteome</keyword>
<keyword evidence="1" id="KW-0812">Transmembrane</keyword>
<evidence type="ECO:0000313" key="3">
    <source>
        <dbReference type="WBParaSite" id="ACAC_0000513001-mRNA-1"/>
    </source>
</evidence>
<accession>A0A0K0D4Y5</accession>
<reference evidence="2" key="1">
    <citation type="submission" date="2012-09" db="EMBL/GenBank/DDBJ databases">
        <authorList>
            <person name="Martin A.A."/>
        </authorList>
    </citation>
    <scope>NUCLEOTIDE SEQUENCE</scope>
</reference>
<dbReference type="WBParaSite" id="ACAC_0000513001-mRNA-1">
    <property type="protein sequence ID" value="ACAC_0000513001-mRNA-1"/>
    <property type="gene ID" value="ACAC_0000513001"/>
</dbReference>
<name>A0A0K0D4Y5_ANGCA</name>
<keyword evidence="1" id="KW-1133">Transmembrane helix</keyword>
<keyword evidence="1" id="KW-0472">Membrane</keyword>
<dbReference type="AlphaFoldDB" id="A0A0K0D4Y5"/>
<dbReference type="STRING" id="6313.A0A0K0D4Y5"/>
<reference evidence="3" key="2">
    <citation type="submission" date="2017-02" db="UniProtKB">
        <authorList>
            <consortium name="WormBaseParasite"/>
        </authorList>
    </citation>
    <scope>IDENTIFICATION</scope>
</reference>
<dbReference type="Proteomes" id="UP000035642">
    <property type="component" value="Unassembled WGS sequence"/>
</dbReference>
<evidence type="ECO:0000256" key="1">
    <source>
        <dbReference type="SAM" id="Phobius"/>
    </source>
</evidence>
<sequence length="187" mass="22039">MATVFQWRASVCMCFEDVTKGLIWPCYPTNVWTVKGEIKWWNPNNYTTFPATDPPPVYATETEQAFGLLELRDKGAITTQTKENLIFLVAALPRETRRNLSYTLNEFVLRCSFNSKDCNMERWVFDFTHCTALRIHIQMNCEHYLKLYVLGQSRWFILFHGVFILSFTLYSFLSKKLIVRYTTRTIS</sequence>
<feature type="transmembrane region" description="Helical" evidence="1">
    <location>
        <begin position="155"/>
        <end position="173"/>
    </location>
</feature>
<organism evidence="2 3">
    <name type="scientific">Angiostrongylus cantonensis</name>
    <name type="common">Rat lungworm</name>
    <dbReference type="NCBI Taxonomy" id="6313"/>
    <lineage>
        <taxon>Eukaryota</taxon>
        <taxon>Metazoa</taxon>
        <taxon>Ecdysozoa</taxon>
        <taxon>Nematoda</taxon>
        <taxon>Chromadorea</taxon>
        <taxon>Rhabditida</taxon>
        <taxon>Rhabditina</taxon>
        <taxon>Rhabditomorpha</taxon>
        <taxon>Strongyloidea</taxon>
        <taxon>Metastrongylidae</taxon>
        <taxon>Angiostrongylus</taxon>
    </lineage>
</organism>
<protein>
    <submittedName>
        <fullName evidence="3">Neur_chan_LBD domain-containing protein</fullName>
    </submittedName>
</protein>